<comment type="caution">
    <text evidence="1">The sequence shown here is derived from an EMBL/GenBank/DDBJ whole genome shotgun (WGS) entry which is preliminary data.</text>
</comment>
<feature type="non-terminal residue" evidence="1">
    <location>
        <position position="1"/>
    </location>
</feature>
<proteinExistence type="predicted"/>
<reference evidence="1" key="1">
    <citation type="submission" date="2023-10" db="EMBL/GenBank/DDBJ databases">
        <authorList>
            <person name="Chen Y."/>
            <person name="Shah S."/>
            <person name="Dougan E. K."/>
            <person name="Thang M."/>
            <person name="Chan C."/>
        </authorList>
    </citation>
    <scope>NUCLEOTIDE SEQUENCE [LARGE SCALE GENOMIC DNA]</scope>
</reference>
<keyword evidence="2" id="KW-1185">Reference proteome</keyword>
<evidence type="ECO:0000313" key="2">
    <source>
        <dbReference type="Proteomes" id="UP001189429"/>
    </source>
</evidence>
<accession>A0ABN9QTE1</accession>
<name>A0ABN9QTE1_9DINO</name>
<dbReference type="EMBL" id="CAUYUJ010003900">
    <property type="protein sequence ID" value="CAK0807325.1"/>
    <property type="molecule type" value="Genomic_DNA"/>
</dbReference>
<organism evidence="1 2">
    <name type="scientific">Prorocentrum cordatum</name>
    <dbReference type="NCBI Taxonomy" id="2364126"/>
    <lineage>
        <taxon>Eukaryota</taxon>
        <taxon>Sar</taxon>
        <taxon>Alveolata</taxon>
        <taxon>Dinophyceae</taxon>
        <taxon>Prorocentrales</taxon>
        <taxon>Prorocentraceae</taxon>
        <taxon>Prorocentrum</taxon>
    </lineage>
</organism>
<feature type="non-terminal residue" evidence="1">
    <location>
        <position position="156"/>
    </location>
</feature>
<gene>
    <name evidence="1" type="ORF">PCOR1329_LOCUS13231</name>
</gene>
<sequence length="156" mass="16589">DCGLAFDVAGPVVAGRVLSEPGLLPNLGGMLMSARGNQRRWLQLAGCAPQGPQRVGSGLPEGDPWSPAALCAMLAPLNVQLRADHRAWKSPGIAAALRAPDNWTTWSATLCLKENEKKKQLLHRRPSQWRLLAEAGVDPASVRDAIDALEAKITGG</sequence>
<protein>
    <submittedName>
        <fullName evidence="1">Uncharacterized protein</fullName>
    </submittedName>
</protein>
<dbReference type="Proteomes" id="UP001189429">
    <property type="component" value="Unassembled WGS sequence"/>
</dbReference>
<evidence type="ECO:0000313" key="1">
    <source>
        <dbReference type="EMBL" id="CAK0807325.1"/>
    </source>
</evidence>